<dbReference type="OrthoDB" id="8062037at2759"/>
<protein>
    <recommendedName>
        <fullName evidence="6">RING-type domain-containing protein</fullName>
    </recommendedName>
</protein>
<dbReference type="AlphaFoldDB" id="A0A5C3MDS2"/>
<dbReference type="GO" id="GO:0016567">
    <property type="term" value="P:protein ubiquitination"/>
    <property type="evidence" value="ECO:0007669"/>
    <property type="project" value="TreeGrafter"/>
</dbReference>
<keyword evidence="2 4" id="KW-0863">Zinc-finger</keyword>
<evidence type="ECO:0000313" key="8">
    <source>
        <dbReference type="Proteomes" id="UP000308652"/>
    </source>
</evidence>
<dbReference type="EMBL" id="ML213591">
    <property type="protein sequence ID" value="TFK43579.1"/>
    <property type="molecule type" value="Genomic_DNA"/>
</dbReference>
<evidence type="ECO:0000256" key="1">
    <source>
        <dbReference type="ARBA" id="ARBA00022723"/>
    </source>
</evidence>
<proteinExistence type="predicted"/>
<sequence>MDPAAALVIDAILSTADRICLAIEHLPVLSKDQVRLDDSCPICLMPLESLFIPPDDETDDAGVTKLPGCGHVFCRKDLSEWIRSQHGSCPTCRHVFLNIRPPSDSDDESSDGGEYIPPEDLEEDEEDFIIEIDGFSEADGADFDVDEMEIDMDDVWGEHDFDAGEDGDAEMDDEDEDDELEWGLTDGESESMSSVGDTSAEREGTSPQRGYGSWMVRVMLIALLLFSTGNGG</sequence>
<keyword evidence="3" id="KW-0862">Zinc</keyword>
<dbReference type="Proteomes" id="UP000308652">
    <property type="component" value="Unassembled WGS sequence"/>
</dbReference>
<dbReference type="GO" id="GO:0061630">
    <property type="term" value="F:ubiquitin protein ligase activity"/>
    <property type="evidence" value="ECO:0007669"/>
    <property type="project" value="TreeGrafter"/>
</dbReference>
<dbReference type="PANTHER" id="PTHR45969:SF69">
    <property type="entry name" value="FINGER DOMAIN PROTEIN, PUTATIVE (AFU_ORTHOLOGUE AFUA_3G12190)-RELATED"/>
    <property type="match status" value="1"/>
</dbReference>
<dbReference type="PANTHER" id="PTHR45969">
    <property type="entry name" value="RING ZINC FINGER PROTEIN-RELATED"/>
    <property type="match status" value="1"/>
</dbReference>
<dbReference type="Pfam" id="PF13445">
    <property type="entry name" value="zf-RING_UBOX"/>
    <property type="match status" value="1"/>
</dbReference>
<feature type="region of interest" description="Disordered" evidence="5">
    <location>
        <begin position="100"/>
        <end position="123"/>
    </location>
</feature>
<evidence type="ECO:0000256" key="2">
    <source>
        <dbReference type="ARBA" id="ARBA00022771"/>
    </source>
</evidence>
<evidence type="ECO:0000313" key="7">
    <source>
        <dbReference type="EMBL" id="TFK43579.1"/>
    </source>
</evidence>
<dbReference type="Gene3D" id="3.30.40.10">
    <property type="entry name" value="Zinc/RING finger domain, C3HC4 (zinc finger)"/>
    <property type="match status" value="1"/>
</dbReference>
<dbReference type="InterPro" id="IPR001841">
    <property type="entry name" value="Znf_RING"/>
</dbReference>
<reference evidence="7 8" key="1">
    <citation type="journal article" date="2019" name="Nat. Ecol. Evol.">
        <title>Megaphylogeny resolves global patterns of mushroom evolution.</title>
        <authorList>
            <person name="Varga T."/>
            <person name="Krizsan K."/>
            <person name="Foldi C."/>
            <person name="Dima B."/>
            <person name="Sanchez-Garcia M."/>
            <person name="Sanchez-Ramirez S."/>
            <person name="Szollosi G.J."/>
            <person name="Szarkandi J.G."/>
            <person name="Papp V."/>
            <person name="Albert L."/>
            <person name="Andreopoulos W."/>
            <person name="Angelini C."/>
            <person name="Antonin V."/>
            <person name="Barry K.W."/>
            <person name="Bougher N.L."/>
            <person name="Buchanan P."/>
            <person name="Buyck B."/>
            <person name="Bense V."/>
            <person name="Catcheside P."/>
            <person name="Chovatia M."/>
            <person name="Cooper J."/>
            <person name="Damon W."/>
            <person name="Desjardin D."/>
            <person name="Finy P."/>
            <person name="Geml J."/>
            <person name="Haridas S."/>
            <person name="Hughes K."/>
            <person name="Justo A."/>
            <person name="Karasinski D."/>
            <person name="Kautmanova I."/>
            <person name="Kiss B."/>
            <person name="Kocsube S."/>
            <person name="Kotiranta H."/>
            <person name="LaButti K.M."/>
            <person name="Lechner B.E."/>
            <person name="Liimatainen K."/>
            <person name="Lipzen A."/>
            <person name="Lukacs Z."/>
            <person name="Mihaltcheva S."/>
            <person name="Morgado L.N."/>
            <person name="Niskanen T."/>
            <person name="Noordeloos M.E."/>
            <person name="Ohm R.A."/>
            <person name="Ortiz-Santana B."/>
            <person name="Ovrebo C."/>
            <person name="Racz N."/>
            <person name="Riley R."/>
            <person name="Savchenko A."/>
            <person name="Shiryaev A."/>
            <person name="Soop K."/>
            <person name="Spirin V."/>
            <person name="Szebenyi C."/>
            <person name="Tomsovsky M."/>
            <person name="Tulloss R.E."/>
            <person name="Uehling J."/>
            <person name="Grigoriev I.V."/>
            <person name="Vagvolgyi C."/>
            <person name="Papp T."/>
            <person name="Martin F.M."/>
            <person name="Miettinen O."/>
            <person name="Hibbett D.S."/>
            <person name="Nagy L.G."/>
        </authorList>
    </citation>
    <scope>NUCLEOTIDE SEQUENCE [LARGE SCALE GENOMIC DNA]</scope>
    <source>
        <strain evidence="7 8">CBS 166.37</strain>
    </source>
</reference>
<name>A0A5C3MDS2_9AGAR</name>
<feature type="compositionally biased region" description="Acidic residues" evidence="5">
    <location>
        <begin position="163"/>
        <end position="181"/>
    </location>
</feature>
<keyword evidence="8" id="KW-1185">Reference proteome</keyword>
<dbReference type="SMART" id="SM00184">
    <property type="entry name" value="RING"/>
    <property type="match status" value="1"/>
</dbReference>
<feature type="domain" description="RING-type" evidence="6">
    <location>
        <begin position="40"/>
        <end position="93"/>
    </location>
</feature>
<feature type="region of interest" description="Disordered" evidence="5">
    <location>
        <begin position="157"/>
        <end position="209"/>
    </location>
</feature>
<dbReference type="GO" id="GO:0008270">
    <property type="term" value="F:zinc ion binding"/>
    <property type="evidence" value="ECO:0007669"/>
    <property type="project" value="UniProtKB-KW"/>
</dbReference>
<dbReference type="PROSITE" id="PS50089">
    <property type="entry name" value="ZF_RING_2"/>
    <property type="match status" value="1"/>
</dbReference>
<keyword evidence="1" id="KW-0479">Metal-binding</keyword>
<organism evidence="7 8">
    <name type="scientific">Crucibulum laeve</name>
    <dbReference type="NCBI Taxonomy" id="68775"/>
    <lineage>
        <taxon>Eukaryota</taxon>
        <taxon>Fungi</taxon>
        <taxon>Dikarya</taxon>
        <taxon>Basidiomycota</taxon>
        <taxon>Agaricomycotina</taxon>
        <taxon>Agaricomycetes</taxon>
        <taxon>Agaricomycetidae</taxon>
        <taxon>Agaricales</taxon>
        <taxon>Agaricineae</taxon>
        <taxon>Nidulariaceae</taxon>
        <taxon>Crucibulum</taxon>
    </lineage>
</organism>
<evidence type="ECO:0000259" key="6">
    <source>
        <dbReference type="PROSITE" id="PS50089"/>
    </source>
</evidence>
<evidence type="ECO:0000256" key="4">
    <source>
        <dbReference type="PROSITE-ProRule" id="PRU00175"/>
    </source>
</evidence>
<dbReference type="InterPro" id="IPR027370">
    <property type="entry name" value="Znf-RING_euk"/>
</dbReference>
<dbReference type="InterPro" id="IPR013083">
    <property type="entry name" value="Znf_RING/FYVE/PHD"/>
</dbReference>
<dbReference type="SUPFAM" id="SSF57850">
    <property type="entry name" value="RING/U-box"/>
    <property type="match status" value="1"/>
</dbReference>
<gene>
    <name evidence="7" type="ORF">BDQ12DRAFT_675206</name>
</gene>
<evidence type="ECO:0000256" key="5">
    <source>
        <dbReference type="SAM" id="MobiDB-lite"/>
    </source>
</evidence>
<evidence type="ECO:0000256" key="3">
    <source>
        <dbReference type="ARBA" id="ARBA00022833"/>
    </source>
</evidence>
<dbReference type="STRING" id="68775.A0A5C3MDS2"/>
<accession>A0A5C3MDS2</accession>
<feature type="compositionally biased region" description="Acidic residues" evidence="5">
    <location>
        <begin position="104"/>
        <end position="123"/>
    </location>
</feature>